<evidence type="ECO:0000313" key="3">
    <source>
        <dbReference type="Proteomes" id="UP000199119"/>
    </source>
</evidence>
<name>A0A1I2CLS2_9BURK</name>
<accession>A0A1I2CLS2</accession>
<keyword evidence="1" id="KW-1133">Transmembrane helix</keyword>
<dbReference type="EMBL" id="FONX01000004">
    <property type="protein sequence ID" value="SFE69188.1"/>
    <property type="molecule type" value="Genomic_DNA"/>
</dbReference>
<gene>
    <name evidence="2" type="ORF">SAMN04489711_104164</name>
</gene>
<organism evidence="2 3">
    <name type="scientific">Paracidovorax wautersii</name>
    <dbReference type="NCBI Taxonomy" id="1177982"/>
    <lineage>
        <taxon>Bacteria</taxon>
        <taxon>Pseudomonadati</taxon>
        <taxon>Pseudomonadota</taxon>
        <taxon>Betaproteobacteria</taxon>
        <taxon>Burkholderiales</taxon>
        <taxon>Comamonadaceae</taxon>
        <taxon>Paracidovorax</taxon>
    </lineage>
</organism>
<dbReference type="AlphaFoldDB" id="A0A1I2CLS2"/>
<evidence type="ECO:0000313" key="2">
    <source>
        <dbReference type="EMBL" id="SFE69188.1"/>
    </source>
</evidence>
<keyword evidence="1" id="KW-0812">Transmembrane</keyword>
<dbReference type="Proteomes" id="UP000199119">
    <property type="component" value="Unassembled WGS sequence"/>
</dbReference>
<feature type="transmembrane region" description="Helical" evidence="1">
    <location>
        <begin position="71"/>
        <end position="89"/>
    </location>
</feature>
<keyword evidence="3" id="KW-1185">Reference proteome</keyword>
<dbReference type="STRING" id="1177982.SAMN04489711_104164"/>
<sequence length="93" mass="10038">MFMDPLSAANHLFNLLLPALAVAVLLVLGCKLFMRKRAAARGVLAQVAINFVVGCALIVVGLVWLGRDGKMLTYAALVLGCASTQWVLLRGWR</sequence>
<evidence type="ECO:0000256" key="1">
    <source>
        <dbReference type="SAM" id="Phobius"/>
    </source>
</evidence>
<feature type="transmembrane region" description="Helical" evidence="1">
    <location>
        <begin position="43"/>
        <end position="65"/>
    </location>
</feature>
<reference evidence="3" key="1">
    <citation type="submission" date="2016-10" db="EMBL/GenBank/DDBJ databases">
        <authorList>
            <person name="Varghese N."/>
            <person name="Submissions S."/>
        </authorList>
    </citation>
    <scope>NUCLEOTIDE SEQUENCE [LARGE SCALE GENOMIC DNA]</scope>
    <source>
        <strain evidence="3">DSM 27981</strain>
    </source>
</reference>
<protein>
    <submittedName>
        <fullName evidence="2">Uncharacterized protein</fullName>
    </submittedName>
</protein>
<keyword evidence="1" id="KW-0472">Membrane</keyword>
<proteinExistence type="predicted"/>
<feature type="transmembrane region" description="Helical" evidence="1">
    <location>
        <begin position="12"/>
        <end position="34"/>
    </location>
</feature>